<sequence length="187" mass="22237">MDRIRIKKALTDQHKAYRSHIEHFWQNAKFIADPPSIQSFVKVGNEDVEVVITEDLIRRVLDFGDRPEDPTGYPARMVKGCFYRMGYTGHVNETNFSKKLKHEHEKLLLDLKLLMLIRERKRWMLYLKSDPSLKQNLNLNRLISHSLFSLVKLMMCLMRHKKNEERIAAIVKKTSIKRFQFMNKPIL</sequence>
<dbReference type="AlphaFoldDB" id="A0A251T961"/>
<protein>
    <submittedName>
        <fullName evidence="1">Uncharacterized protein</fullName>
    </submittedName>
</protein>
<dbReference type="InParanoid" id="A0A251T961"/>
<reference evidence="2" key="1">
    <citation type="journal article" date="2017" name="Nature">
        <title>The sunflower genome provides insights into oil metabolism, flowering and Asterid evolution.</title>
        <authorList>
            <person name="Badouin H."/>
            <person name="Gouzy J."/>
            <person name="Grassa C.J."/>
            <person name="Murat F."/>
            <person name="Staton S.E."/>
            <person name="Cottret L."/>
            <person name="Lelandais-Briere C."/>
            <person name="Owens G.L."/>
            <person name="Carrere S."/>
            <person name="Mayjonade B."/>
            <person name="Legrand L."/>
            <person name="Gill N."/>
            <person name="Kane N.C."/>
            <person name="Bowers J.E."/>
            <person name="Hubner S."/>
            <person name="Bellec A."/>
            <person name="Berard A."/>
            <person name="Berges H."/>
            <person name="Blanchet N."/>
            <person name="Boniface M.C."/>
            <person name="Brunel D."/>
            <person name="Catrice O."/>
            <person name="Chaidir N."/>
            <person name="Claudel C."/>
            <person name="Donnadieu C."/>
            <person name="Faraut T."/>
            <person name="Fievet G."/>
            <person name="Helmstetter N."/>
            <person name="King M."/>
            <person name="Knapp S.J."/>
            <person name="Lai Z."/>
            <person name="Le Paslier M.C."/>
            <person name="Lippi Y."/>
            <person name="Lorenzon L."/>
            <person name="Mandel J.R."/>
            <person name="Marage G."/>
            <person name="Marchand G."/>
            <person name="Marquand E."/>
            <person name="Bret-Mestries E."/>
            <person name="Morien E."/>
            <person name="Nambeesan S."/>
            <person name="Nguyen T."/>
            <person name="Pegot-Espagnet P."/>
            <person name="Pouilly N."/>
            <person name="Raftis F."/>
            <person name="Sallet E."/>
            <person name="Schiex T."/>
            <person name="Thomas J."/>
            <person name="Vandecasteele C."/>
            <person name="Vares D."/>
            <person name="Vear F."/>
            <person name="Vautrin S."/>
            <person name="Crespi M."/>
            <person name="Mangin B."/>
            <person name="Burke J.M."/>
            <person name="Salse J."/>
            <person name="Munos S."/>
            <person name="Vincourt P."/>
            <person name="Rieseberg L.H."/>
            <person name="Langlade N.B."/>
        </authorList>
    </citation>
    <scope>NUCLEOTIDE SEQUENCE [LARGE SCALE GENOMIC DNA]</scope>
    <source>
        <strain evidence="2">cv. SF193</strain>
    </source>
</reference>
<evidence type="ECO:0000313" key="2">
    <source>
        <dbReference type="Proteomes" id="UP000215914"/>
    </source>
</evidence>
<gene>
    <name evidence="1" type="ORF">HannXRQ_Chr11g0330401</name>
</gene>
<dbReference type="Proteomes" id="UP000215914">
    <property type="component" value="Chromosome 11"/>
</dbReference>
<dbReference type="EMBL" id="CM007900">
    <property type="protein sequence ID" value="OTG07434.1"/>
    <property type="molecule type" value="Genomic_DNA"/>
</dbReference>
<proteinExistence type="predicted"/>
<evidence type="ECO:0000313" key="1">
    <source>
        <dbReference type="EMBL" id="OTG07434.1"/>
    </source>
</evidence>
<name>A0A251T961_HELAN</name>
<organism evidence="1 2">
    <name type="scientific">Helianthus annuus</name>
    <name type="common">Common sunflower</name>
    <dbReference type="NCBI Taxonomy" id="4232"/>
    <lineage>
        <taxon>Eukaryota</taxon>
        <taxon>Viridiplantae</taxon>
        <taxon>Streptophyta</taxon>
        <taxon>Embryophyta</taxon>
        <taxon>Tracheophyta</taxon>
        <taxon>Spermatophyta</taxon>
        <taxon>Magnoliopsida</taxon>
        <taxon>eudicotyledons</taxon>
        <taxon>Gunneridae</taxon>
        <taxon>Pentapetalae</taxon>
        <taxon>asterids</taxon>
        <taxon>campanulids</taxon>
        <taxon>Asterales</taxon>
        <taxon>Asteraceae</taxon>
        <taxon>Asteroideae</taxon>
        <taxon>Heliantheae alliance</taxon>
        <taxon>Heliantheae</taxon>
        <taxon>Helianthus</taxon>
    </lineage>
</organism>
<accession>A0A251T961</accession>
<keyword evidence="2" id="KW-1185">Reference proteome</keyword>